<dbReference type="EMBL" id="JAUIZM010000020">
    <property type="protein sequence ID" value="KAK1352073.1"/>
    <property type="molecule type" value="Genomic_DNA"/>
</dbReference>
<evidence type="ECO:0000313" key="2">
    <source>
        <dbReference type="EMBL" id="KAK1352073.1"/>
    </source>
</evidence>
<reference evidence="2" key="1">
    <citation type="submission" date="2023-02" db="EMBL/GenBank/DDBJ databases">
        <title>Genome of toxic invasive species Heracleum sosnowskyi carries increased number of genes despite the absence of recent whole-genome duplications.</title>
        <authorList>
            <person name="Schelkunov M."/>
            <person name="Shtratnikova V."/>
            <person name="Makarenko M."/>
            <person name="Klepikova A."/>
            <person name="Omelchenko D."/>
            <person name="Novikova G."/>
            <person name="Obukhova E."/>
            <person name="Bogdanov V."/>
            <person name="Penin A."/>
            <person name="Logacheva M."/>
        </authorList>
    </citation>
    <scope>NUCLEOTIDE SEQUENCE</scope>
    <source>
        <strain evidence="2">Hsosn_3</strain>
        <tissue evidence="2">Leaf</tissue>
    </source>
</reference>
<keyword evidence="3" id="KW-1185">Reference proteome</keyword>
<feature type="domain" description="F-box" evidence="1">
    <location>
        <begin position="16"/>
        <end position="56"/>
    </location>
</feature>
<dbReference type="SUPFAM" id="SSF81383">
    <property type="entry name" value="F-box domain"/>
    <property type="match status" value="1"/>
</dbReference>
<dbReference type="InterPro" id="IPR001810">
    <property type="entry name" value="F-box_dom"/>
</dbReference>
<dbReference type="SMART" id="SM00256">
    <property type="entry name" value="FBOX"/>
    <property type="match status" value="1"/>
</dbReference>
<dbReference type="PANTHER" id="PTHR31672">
    <property type="entry name" value="BNACNNG10540D PROTEIN"/>
    <property type="match status" value="1"/>
</dbReference>
<dbReference type="InterPro" id="IPR050796">
    <property type="entry name" value="SCF_F-box_component"/>
</dbReference>
<proteinExistence type="predicted"/>
<organism evidence="2 3">
    <name type="scientific">Heracleum sosnowskyi</name>
    <dbReference type="NCBI Taxonomy" id="360622"/>
    <lineage>
        <taxon>Eukaryota</taxon>
        <taxon>Viridiplantae</taxon>
        <taxon>Streptophyta</taxon>
        <taxon>Embryophyta</taxon>
        <taxon>Tracheophyta</taxon>
        <taxon>Spermatophyta</taxon>
        <taxon>Magnoliopsida</taxon>
        <taxon>eudicotyledons</taxon>
        <taxon>Gunneridae</taxon>
        <taxon>Pentapetalae</taxon>
        <taxon>asterids</taxon>
        <taxon>campanulids</taxon>
        <taxon>Apiales</taxon>
        <taxon>Apiaceae</taxon>
        <taxon>Apioideae</taxon>
        <taxon>apioid superclade</taxon>
        <taxon>Tordylieae</taxon>
        <taxon>Tordyliinae</taxon>
        <taxon>Heracleum</taxon>
    </lineage>
</organism>
<dbReference type="PANTHER" id="PTHR31672:SF13">
    <property type="entry name" value="F-BOX PROTEIN CPR30-LIKE"/>
    <property type="match status" value="1"/>
</dbReference>
<reference evidence="2" key="2">
    <citation type="submission" date="2023-05" db="EMBL/GenBank/DDBJ databases">
        <authorList>
            <person name="Schelkunov M.I."/>
        </authorList>
    </citation>
    <scope>NUCLEOTIDE SEQUENCE</scope>
    <source>
        <strain evidence="2">Hsosn_3</strain>
        <tissue evidence="2">Leaf</tissue>
    </source>
</reference>
<evidence type="ECO:0000259" key="1">
    <source>
        <dbReference type="SMART" id="SM00256"/>
    </source>
</evidence>
<accession>A0AAD8GP62</accession>
<dbReference type="Gene3D" id="1.20.1280.50">
    <property type="match status" value="1"/>
</dbReference>
<protein>
    <recommendedName>
        <fullName evidence="1">F-box domain-containing protein</fullName>
    </recommendedName>
</protein>
<evidence type="ECO:0000313" key="3">
    <source>
        <dbReference type="Proteomes" id="UP001237642"/>
    </source>
</evidence>
<name>A0AAD8GP62_9APIA</name>
<dbReference type="Proteomes" id="UP001237642">
    <property type="component" value="Unassembled WGS sequence"/>
</dbReference>
<gene>
    <name evidence="2" type="ORF">POM88_053787</name>
</gene>
<dbReference type="InterPro" id="IPR036047">
    <property type="entry name" value="F-box-like_dom_sf"/>
</dbReference>
<comment type="caution">
    <text evidence="2">The sequence shown here is derived from an EMBL/GenBank/DDBJ whole genome shotgun (WGS) entry which is preliminary data.</text>
</comment>
<dbReference type="Pfam" id="PF00646">
    <property type="entry name" value="F-box"/>
    <property type="match status" value="1"/>
</dbReference>
<sequence>MSDKNKKIHTTMAASLSEDIFIHILKRLPACSLLRFMLVQKSWYHLIRAPYFRALYSQHHQHDKYILFCSTLGDCISLRVNKKQCNEYSSLPFPRDIINREGFLKLYGTSNGLVCFSYSQSEQIYLWNPVIGKYKTIPDSPTFYDDPLCTRLAFGYLPEINDYRIIKIGKYRTEGEKPRSDIVHVYVYSLNVDHVLDIWILEKEAETKDVWTKKIAIELDDMEETCGFMNNDKLILEKDDSHEYLSYDIEKGPTEDIDDLPDSCSALQVEQPIFVGLLAENLDLLGDN</sequence>
<dbReference type="AlphaFoldDB" id="A0AAD8GP62"/>